<reference evidence="1" key="1">
    <citation type="submission" date="2018-05" db="EMBL/GenBank/DDBJ databases">
        <authorList>
            <person name="Lanie J.A."/>
            <person name="Ng W.-L."/>
            <person name="Kazmierczak K.M."/>
            <person name="Andrzejewski T.M."/>
            <person name="Davidsen T.M."/>
            <person name="Wayne K.J."/>
            <person name="Tettelin H."/>
            <person name="Glass J.I."/>
            <person name="Rusch D."/>
            <person name="Podicherti R."/>
            <person name="Tsui H.-C.T."/>
            <person name="Winkler M.E."/>
        </authorList>
    </citation>
    <scope>NUCLEOTIDE SEQUENCE</scope>
</reference>
<gene>
    <name evidence="1" type="ORF">METZ01_LOCUS503446</name>
</gene>
<name>A0A383E188_9ZZZZ</name>
<proteinExistence type="predicted"/>
<evidence type="ECO:0000313" key="1">
    <source>
        <dbReference type="EMBL" id="SVE50592.1"/>
    </source>
</evidence>
<dbReference type="AlphaFoldDB" id="A0A383E188"/>
<sequence length="54" mass="6403">MNKNNEKINSNQNSMDIYNQKLNEINFDIENRLITRSEANNAIKELEYSLIKDN</sequence>
<dbReference type="EMBL" id="UINC01222008">
    <property type="protein sequence ID" value="SVE50592.1"/>
    <property type="molecule type" value="Genomic_DNA"/>
</dbReference>
<protein>
    <submittedName>
        <fullName evidence="1">Uncharacterized protein</fullName>
    </submittedName>
</protein>
<organism evidence="1">
    <name type="scientific">marine metagenome</name>
    <dbReference type="NCBI Taxonomy" id="408172"/>
    <lineage>
        <taxon>unclassified sequences</taxon>
        <taxon>metagenomes</taxon>
        <taxon>ecological metagenomes</taxon>
    </lineage>
</organism>
<accession>A0A383E188</accession>
<feature type="non-terminal residue" evidence="1">
    <location>
        <position position="54"/>
    </location>
</feature>